<dbReference type="InterPro" id="IPR015421">
    <property type="entry name" value="PyrdxlP-dep_Trfase_major"/>
</dbReference>
<evidence type="ECO:0000313" key="2">
    <source>
        <dbReference type="EMBL" id="MPY55651.1"/>
    </source>
</evidence>
<evidence type="ECO:0000313" key="3">
    <source>
        <dbReference type="Proteomes" id="UP000400924"/>
    </source>
</evidence>
<dbReference type="GO" id="GO:0008483">
    <property type="term" value="F:transaminase activity"/>
    <property type="evidence" value="ECO:0007669"/>
    <property type="project" value="UniProtKB-KW"/>
</dbReference>
<dbReference type="SUPFAM" id="SSF53383">
    <property type="entry name" value="PLP-dependent transferases"/>
    <property type="match status" value="1"/>
</dbReference>
<reference evidence="2 3" key="1">
    <citation type="submission" date="2019-07" db="EMBL/GenBank/DDBJ databases">
        <title>New species of Amycolatopsis and Streptomyces.</title>
        <authorList>
            <person name="Duangmal K."/>
            <person name="Teo W.F.A."/>
            <person name="Lipun K."/>
        </authorList>
    </citation>
    <scope>NUCLEOTIDE SEQUENCE [LARGE SCALE GENOMIC DNA]</scope>
    <source>
        <strain evidence="2 3">NBRC 106415</strain>
    </source>
</reference>
<keyword evidence="2" id="KW-0808">Transferase</keyword>
<organism evidence="2 3">
    <name type="scientific">Streptomyces spongiae</name>
    <dbReference type="NCBI Taxonomy" id="565072"/>
    <lineage>
        <taxon>Bacteria</taxon>
        <taxon>Bacillati</taxon>
        <taxon>Actinomycetota</taxon>
        <taxon>Actinomycetes</taxon>
        <taxon>Kitasatosporales</taxon>
        <taxon>Streptomycetaceae</taxon>
        <taxon>Streptomyces</taxon>
    </lineage>
</organism>
<dbReference type="OrthoDB" id="250246at2"/>
<evidence type="ECO:0000259" key="1">
    <source>
        <dbReference type="Pfam" id="PF00266"/>
    </source>
</evidence>
<keyword evidence="3" id="KW-1185">Reference proteome</keyword>
<proteinExistence type="predicted"/>
<sequence length="364" mass="37953">MTLSADSHRRFVQEAFPDKPSCAYLDTASIGLVPEAVRTAVGACYEALGAGVRGMARTRSAVERTRELLSSEFNCAPQDITFASSTGEAVNAVARAITWRDDDEVLVLADEFPTALLPWSRLPGVRLVTVRPGPDDDRLGALLTAISPRTRLVAVSHVNSVTGTLIDLTALGPACARAGALLLCDAAQSAGVVPVDANDVDFLVATGYKWMLAGFGIAFVITKPAVREHLSPTLLGHGNIPPSHELAVGTPNLSGIHALGAAAQLRHAIGLESISSRARDLADRIRAEAADLGHALASHDGQGTIVSLRLSADSADELVARLGHGGVVTAQRGGNLRISPHFYTLDSEVDALLGALSSTSPTAT</sequence>
<dbReference type="Gene3D" id="3.90.1150.10">
    <property type="entry name" value="Aspartate Aminotransferase, domain 1"/>
    <property type="match status" value="1"/>
</dbReference>
<keyword evidence="2" id="KW-0032">Aminotransferase</keyword>
<dbReference type="InterPro" id="IPR015424">
    <property type="entry name" value="PyrdxlP-dep_Trfase"/>
</dbReference>
<name>A0A5N8X852_9ACTN</name>
<dbReference type="PANTHER" id="PTHR43586:SF15">
    <property type="entry name" value="BLR3095 PROTEIN"/>
    <property type="match status" value="1"/>
</dbReference>
<dbReference type="InterPro" id="IPR015422">
    <property type="entry name" value="PyrdxlP-dep_Trfase_small"/>
</dbReference>
<dbReference type="InterPro" id="IPR000192">
    <property type="entry name" value="Aminotrans_V_dom"/>
</dbReference>
<accession>A0A5N8X852</accession>
<dbReference type="PANTHER" id="PTHR43586">
    <property type="entry name" value="CYSTEINE DESULFURASE"/>
    <property type="match status" value="1"/>
</dbReference>
<dbReference type="Proteomes" id="UP000400924">
    <property type="component" value="Unassembled WGS sequence"/>
</dbReference>
<dbReference type="Pfam" id="PF00266">
    <property type="entry name" value="Aminotran_5"/>
    <property type="match status" value="1"/>
</dbReference>
<feature type="domain" description="Aminotransferase class V" evidence="1">
    <location>
        <begin position="24"/>
        <end position="325"/>
    </location>
</feature>
<dbReference type="AlphaFoldDB" id="A0A5N8X852"/>
<protein>
    <submittedName>
        <fullName evidence="2">Aminotransferase class V-fold PLP-dependent enzyme</fullName>
    </submittedName>
</protein>
<dbReference type="RefSeq" id="WP_152769138.1">
    <property type="nucleotide sequence ID" value="NZ_VJZC01000001.1"/>
</dbReference>
<gene>
    <name evidence="2" type="ORF">FNH08_00135</name>
</gene>
<dbReference type="EMBL" id="VJZC01000001">
    <property type="protein sequence ID" value="MPY55651.1"/>
    <property type="molecule type" value="Genomic_DNA"/>
</dbReference>
<comment type="caution">
    <text evidence="2">The sequence shown here is derived from an EMBL/GenBank/DDBJ whole genome shotgun (WGS) entry which is preliminary data.</text>
</comment>
<dbReference type="Gene3D" id="3.40.640.10">
    <property type="entry name" value="Type I PLP-dependent aspartate aminotransferase-like (Major domain)"/>
    <property type="match status" value="1"/>
</dbReference>